<organism evidence="1 2">
    <name type="scientific">Plesiocystis pacifica SIR-1</name>
    <dbReference type="NCBI Taxonomy" id="391625"/>
    <lineage>
        <taxon>Bacteria</taxon>
        <taxon>Pseudomonadati</taxon>
        <taxon>Myxococcota</taxon>
        <taxon>Polyangia</taxon>
        <taxon>Nannocystales</taxon>
        <taxon>Nannocystaceae</taxon>
        <taxon>Plesiocystis</taxon>
    </lineage>
</organism>
<protein>
    <submittedName>
        <fullName evidence="1">Uncharacterized protein</fullName>
    </submittedName>
</protein>
<comment type="caution">
    <text evidence="1">The sequence shown here is derived from an EMBL/GenBank/DDBJ whole genome shotgun (WGS) entry which is preliminary data.</text>
</comment>
<gene>
    <name evidence="1" type="ORF">PPSIR1_05891</name>
</gene>
<keyword evidence="2" id="KW-1185">Reference proteome</keyword>
<sequence>MGAKLRTRCGVVLEAFALSSEDVVNSLELLRHRGARIVTGRVGFAEEVGKIFESLMVDLVVGVASESVGPEPGAARPP</sequence>
<reference evidence="1 2" key="1">
    <citation type="submission" date="2007-06" db="EMBL/GenBank/DDBJ databases">
        <authorList>
            <person name="Shimkets L."/>
            <person name="Ferriera S."/>
            <person name="Johnson J."/>
            <person name="Kravitz S."/>
            <person name="Beeson K."/>
            <person name="Sutton G."/>
            <person name="Rogers Y.-H."/>
            <person name="Friedman R."/>
            <person name="Frazier M."/>
            <person name="Venter J.C."/>
        </authorList>
    </citation>
    <scope>NUCLEOTIDE SEQUENCE [LARGE SCALE GENOMIC DNA]</scope>
    <source>
        <strain evidence="1 2">SIR-1</strain>
    </source>
</reference>
<name>A6G6Q3_9BACT</name>
<dbReference type="AlphaFoldDB" id="A6G6Q3"/>
<evidence type="ECO:0000313" key="2">
    <source>
        <dbReference type="Proteomes" id="UP000005801"/>
    </source>
</evidence>
<dbReference type="RefSeq" id="WP_006972402.1">
    <property type="nucleotide sequence ID" value="NZ_ABCS01000031.1"/>
</dbReference>
<dbReference type="Proteomes" id="UP000005801">
    <property type="component" value="Unassembled WGS sequence"/>
</dbReference>
<accession>A6G6Q3</accession>
<evidence type="ECO:0000313" key="1">
    <source>
        <dbReference type="EMBL" id="EDM78356.1"/>
    </source>
</evidence>
<dbReference type="EMBL" id="ABCS01000031">
    <property type="protein sequence ID" value="EDM78356.1"/>
    <property type="molecule type" value="Genomic_DNA"/>
</dbReference>
<proteinExistence type="predicted"/>